<organism evidence="2 3">
    <name type="scientific">Clostridium pasteurianum BC1</name>
    <dbReference type="NCBI Taxonomy" id="86416"/>
    <lineage>
        <taxon>Bacteria</taxon>
        <taxon>Bacillati</taxon>
        <taxon>Bacillota</taxon>
        <taxon>Clostridia</taxon>
        <taxon>Eubacteriales</taxon>
        <taxon>Clostridiaceae</taxon>
        <taxon>Clostridium</taxon>
    </lineage>
</organism>
<dbReference type="Proteomes" id="UP000013523">
    <property type="component" value="Chromosome"/>
</dbReference>
<evidence type="ECO:0000256" key="1">
    <source>
        <dbReference type="SAM" id="MobiDB-lite"/>
    </source>
</evidence>
<reference evidence="2 3" key="1">
    <citation type="submission" date="2012-01" db="EMBL/GenBank/DDBJ databases">
        <title>Complete sequence of chromosome of Clostridium pasteurianum BC1.</title>
        <authorList>
            <consortium name="US DOE Joint Genome Institute"/>
            <person name="Lucas S."/>
            <person name="Han J."/>
            <person name="Lapidus A."/>
            <person name="Cheng J.-F."/>
            <person name="Goodwin L."/>
            <person name="Pitluck S."/>
            <person name="Peters L."/>
            <person name="Mikhailova N."/>
            <person name="Teshima H."/>
            <person name="Detter J.C."/>
            <person name="Han C."/>
            <person name="Tapia R."/>
            <person name="Land M."/>
            <person name="Hauser L."/>
            <person name="Kyrpides N."/>
            <person name="Ivanova N."/>
            <person name="Pagani I."/>
            <person name="Dunn J."/>
            <person name="Taghavi S."/>
            <person name="Francis A."/>
            <person name="van der Lelie D."/>
            <person name="Woyke T."/>
        </authorList>
    </citation>
    <scope>NUCLEOTIDE SEQUENCE [LARGE SCALE GENOMIC DNA]</scope>
    <source>
        <strain evidence="2 3">BC1</strain>
    </source>
</reference>
<dbReference type="HOGENOM" id="CLU_1353538_0_0_9"/>
<sequence>MKITAEFDSIMEVLEFADTFGSKKLGATKGEIGAKTISEDAELTKPVQLHSPEVTPASITPPVQQVPPVAPVQITPPIQPVAPQYTQPVQPQQTPPQAQQIPQQNAAPPVAPVQTTTQSYTMEQLAVAATQIVDAGHRNELVSLLASFGVQALTALPKEQYGAFATQLRSLGAKI</sequence>
<accession>R4K1H2</accession>
<evidence type="ECO:0000313" key="2">
    <source>
        <dbReference type="EMBL" id="AGK95606.1"/>
    </source>
</evidence>
<dbReference type="AlphaFoldDB" id="R4K1H2"/>
<dbReference type="PATRIC" id="fig|86416.3.peg.538"/>
<dbReference type="EMBL" id="CP003261">
    <property type="protein sequence ID" value="AGK95606.1"/>
    <property type="molecule type" value="Genomic_DNA"/>
</dbReference>
<keyword evidence="3" id="KW-1185">Reference proteome</keyword>
<protein>
    <submittedName>
        <fullName evidence="2">Uncharacterized protein</fullName>
    </submittedName>
</protein>
<proteinExistence type="predicted"/>
<evidence type="ECO:0000313" key="3">
    <source>
        <dbReference type="Proteomes" id="UP000013523"/>
    </source>
</evidence>
<feature type="region of interest" description="Disordered" evidence="1">
    <location>
        <begin position="74"/>
        <end position="105"/>
    </location>
</feature>
<dbReference type="eggNOG" id="ENOG5033284">
    <property type="taxonomic scope" value="Bacteria"/>
</dbReference>
<dbReference type="RefSeq" id="WP_015613933.1">
    <property type="nucleotide sequence ID" value="NC_021182.1"/>
</dbReference>
<dbReference type="KEGG" id="cpas:Clopa_0558"/>
<gene>
    <name evidence="2" type="ORF">Clopa_0558</name>
</gene>
<name>R4K1H2_CLOPA</name>
<dbReference type="STRING" id="86416.Clopa_0558"/>